<keyword evidence="8" id="KW-0456">Lyase</keyword>
<dbReference type="InterPro" id="IPR050136">
    <property type="entry name" value="FA_oxidation_alpha_subunit"/>
</dbReference>
<dbReference type="UniPathway" id="UPA00659"/>
<dbReference type="GO" id="GO:0004300">
    <property type="term" value="F:enoyl-CoA hydratase activity"/>
    <property type="evidence" value="ECO:0007669"/>
    <property type="project" value="TreeGrafter"/>
</dbReference>
<dbReference type="GO" id="GO:0016509">
    <property type="term" value="F:long-chain (3S)-3-hydroxyacyl-CoA dehydrogenase (NAD+) activity"/>
    <property type="evidence" value="ECO:0007669"/>
    <property type="project" value="TreeGrafter"/>
</dbReference>
<keyword evidence="4" id="KW-0442">Lipid degradation</keyword>
<comment type="catalytic activity">
    <reaction evidence="10">
        <text>a (3S)-3-hydroxyacyl-CoA + NAD(+) = a 3-oxoacyl-CoA + NADH + H(+)</text>
        <dbReference type="Rhea" id="RHEA:22432"/>
        <dbReference type="ChEBI" id="CHEBI:15378"/>
        <dbReference type="ChEBI" id="CHEBI:57318"/>
        <dbReference type="ChEBI" id="CHEBI:57540"/>
        <dbReference type="ChEBI" id="CHEBI:57945"/>
        <dbReference type="ChEBI" id="CHEBI:90726"/>
        <dbReference type="EC" id="1.1.1.35"/>
    </reaction>
</comment>
<evidence type="ECO:0000313" key="14">
    <source>
        <dbReference type="Proteomes" id="UP000468901"/>
    </source>
</evidence>
<dbReference type="AlphaFoldDB" id="A0A6N6VL10"/>
<dbReference type="InterPro" id="IPR006176">
    <property type="entry name" value="3-OHacyl-CoA_DH_NAD-bd"/>
</dbReference>
<evidence type="ECO:0000256" key="10">
    <source>
        <dbReference type="ARBA" id="ARBA00049556"/>
    </source>
</evidence>
<evidence type="ECO:0000313" key="13">
    <source>
        <dbReference type="EMBL" id="KAB7741235.1"/>
    </source>
</evidence>
<keyword evidence="6" id="KW-0520">NAD</keyword>
<dbReference type="PANTHER" id="PTHR43612">
    <property type="entry name" value="TRIFUNCTIONAL ENZYME SUBUNIT ALPHA"/>
    <property type="match status" value="1"/>
</dbReference>
<evidence type="ECO:0000256" key="9">
    <source>
        <dbReference type="ARBA" id="ARBA00023268"/>
    </source>
</evidence>
<dbReference type="Pfam" id="PF00725">
    <property type="entry name" value="3HCDH"/>
    <property type="match status" value="1"/>
</dbReference>
<dbReference type="CDD" id="cd06558">
    <property type="entry name" value="crotonase-like"/>
    <property type="match status" value="1"/>
</dbReference>
<keyword evidence="14" id="KW-1185">Reference proteome</keyword>
<dbReference type="Pfam" id="PF02737">
    <property type="entry name" value="3HCDH_N"/>
    <property type="match status" value="1"/>
</dbReference>
<comment type="pathway">
    <text evidence="1">Lipid metabolism; fatty acid beta-oxidation.</text>
</comment>
<sequence>MTTYENFKLEIDSDGIALITWDMPGRSMNVLSQSSMADMGSIIGEIVSNDAIKGAVLTSGKDAFCAGADLSMMGGQAGGSGSGSKEDRVKATYEGNLAFNMLLRKLETCGKPIAAAINGVALGGGLEVTLACHYRVVADNPKIQLGLPEAKVGLLPGGGGTQRLPRLIGAAAALPLILQGTALDPQKALKAGIVHKVVPAAELIDAAKAWLKDGLAQPKIKLGKKGPEVFAIAVQPWDREGYKIPGGGPHNGSGQVFTMGIAALHKQTHGNFPAQKYIMSCVYEGLQVPIEAGLRIETRYFTKLLMDPRSKAMIRSLFLSMQELGKGARRPANVPEFKVKKLGILGAGMMGAGIAYVSAQAGMEVVLLDTDQASAEKGKAYSEKLLAKQLEKGKTTQEKVDALLARIKPTTSYDDLKGADLIIEAVFENREIKAEVTRKAEPMLAEGGIYGSNTSTLPITGLAEAAKSQEGFIGIHFFSPVDKMQLVEIIMGQRTSQETLAKAMDYVKQIRKTPIVVNDSRGFYTSRCFGTYVGEGLAMLAEGIKPAIIENVGKSTGMPMPPLALNDEVSLDLAYKVREQTKKDLGDKYVAAPADKIVEQMVLELGRVGKKSGKGFYDYSADGKKKLWPGLAEIAKTSKDIADVDVEELKKRFLYIQALEAARCFEEGVVTDVRDADVGAILGWGFAPWAGGPLSLIDMVGAKEFVDTCDKLAQKYGERFKPNKLLRDMAEKGDTFYARFAPEKAAA</sequence>
<evidence type="ECO:0000256" key="3">
    <source>
        <dbReference type="ARBA" id="ARBA00022832"/>
    </source>
</evidence>
<organism evidence="13 14">
    <name type="scientific">Parvibaculum sedimenti</name>
    <dbReference type="NCBI Taxonomy" id="2608632"/>
    <lineage>
        <taxon>Bacteria</taxon>
        <taxon>Pseudomonadati</taxon>
        <taxon>Pseudomonadota</taxon>
        <taxon>Alphaproteobacteria</taxon>
        <taxon>Hyphomicrobiales</taxon>
        <taxon>Parvibaculaceae</taxon>
        <taxon>Parvibaculum</taxon>
    </lineage>
</organism>
<feature type="domain" description="3-hydroxyacyl-CoA dehydrogenase NAD binding" evidence="12">
    <location>
        <begin position="341"/>
        <end position="519"/>
    </location>
</feature>
<dbReference type="InterPro" id="IPR001753">
    <property type="entry name" value="Enoyl-CoA_hydra/iso"/>
</dbReference>
<dbReference type="InterPro" id="IPR008927">
    <property type="entry name" value="6-PGluconate_DH-like_C_sf"/>
</dbReference>
<dbReference type="RefSeq" id="WP_152215207.1">
    <property type="nucleotide sequence ID" value="NZ_JBAQYD010000358.1"/>
</dbReference>
<dbReference type="FunFam" id="3.40.50.720:FF:000009">
    <property type="entry name" value="Fatty oxidation complex, alpha subunit"/>
    <property type="match status" value="1"/>
</dbReference>
<reference evidence="13 14" key="1">
    <citation type="submission" date="2019-09" db="EMBL/GenBank/DDBJ databases">
        <title>Parvibaculum sedimenti sp. nov., isolated from sediment.</title>
        <authorList>
            <person name="Wang Y."/>
        </authorList>
    </citation>
    <scope>NUCLEOTIDE SEQUENCE [LARGE SCALE GENOMIC DNA]</scope>
    <source>
        <strain evidence="13 14">HXT-9</strain>
    </source>
</reference>
<dbReference type="Gene3D" id="1.10.1040.50">
    <property type="match status" value="1"/>
</dbReference>
<dbReference type="Gene3D" id="3.40.50.720">
    <property type="entry name" value="NAD(P)-binding Rossmann-like Domain"/>
    <property type="match status" value="1"/>
</dbReference>
<evidence type="ECO:0000256" key="8">
    <source>
        <dbReference type="ARBA" id="ARBA00023239"/>
    </source>
</evidence>
<evidence type="ECO:0000256" key="1">
    <source>
        <dbReference type="ARBA" id="ARBA00005005"/>
    </source>
</evidence>
<proteinExistence type="inferred from homology"/>
<dbReference type="PANTHER" id="PTHR43612:SF3">
    <property type="entry name" value="TRIFUNCTIONAL ENZYME SUBUNIT ALPHA, MITOCHONDRIAL"/>
    <property type="match status" value="1"/>
</dbReference>
<comment type="similarity">
    <text evidence="2">In the central section; belongs to the 3-hydroxyacyl-CoA dehydrogenase family.</text>
</comment>
<dbReference type="InterPro" id="IPR006108">
    <property type="entry name" value="3HC_DH_C"/>
</dbReference>
<dbReference type="SUPFAM" id="SSF52096">
    <property type="entry name" value="ClpP/crotonase"/>
    <property type="match status" value="1"/>
</dbReference>
<dbReference type="EMBL" id="WESC01000004">
    <property type="protein sequence ID" value="KAB7741235.1"/>
    <property type="molecule type" value="Genomic_DNA"/>
</dbReference>
<keyword evidence="9" id="KW-0511">Multifunctional enzyme</keyword>
<accession>A0A6N6VL10</accession>
<gene>
    <name evidence="13" type="ORF">F2P47_05675</name>
</gene>
<dbReference type="Gene3D" id="3.90.226.10">
    <property type="entry name" value="2-enoyl-CoA Hydratase, Chain A, domain 1"/>
    <property type="match status" value="1"/>
</dbReference>
<evidence type="ECO:0000256" key="4">
    <source>
        <dbReference type="ARBA" id="ARBA00022963"/>
    </source>
</evidence>
<dbReference type="InterPro" id="IPR036291">
    <property type="entry name" value="NAD(P)-bd_dom_sf"/>
</dbReference>
<dbReference type="SUPFAM" id="SSF48179">
    <property type="entry name" value="6-phosphogluconate dehydrogenase C-terminal domain-like"/>
    <property type="match status" value="2"/>
</dbReference>
<dbReference type="GO" id="GO:0006635">
    <property type="term" value="P:fatty acid beta-oxidation"/>
    <property type="evidence" value="ECO:0007669"/>
    <property type="project" value="UniProtKB-UniPathway"/>
</dbReference>
<protein>
    <submittedName>
        <fullName evidence="13">3-hydroxyacyl-CoA dehydrogenase</fullName>
    </submittedName>
</protein>
<dbReference type="Proteomes" id="UP000468901">
    <property type="component" value="Unassembled WGS sequence"/>
</dbReference>
<keyword evidence="3" id="KW-0276">Fatty acid metabolism</keyword>
<feature type="domain" description="3-hydroxyacyl-CoA dehydrogenase C-terminal" evidence="11">
    <location>
        <begin position="522"/>
        <end position="619"/>
    </location>
</feature>
<dbReference type="GO" id="GO:0070403">
    <property type="term" value="F:NAD+ binding"/>
    <property type="evidence" value="ECO:0007669"/>
    <property type="project" value="InterPro"/>
</dbReference>
<keyword evidence="7" id="KW-0443">Lipid metabolism</keyword>
<dbReference type="SUPFAM" id="SSF51735">
    <property type="entry name" value="NAD(P)-binding Rossmann-fold domains"/>
    <property type="match status" value="1"/>
</dbReference>
<dbReference type="Pfam" id="PF00378">
    <property type="entry name" value="ECH_1"/>
    <property type="match status" value="1"/>
</dbReference>
<evidence type="ECO:0000256" key="2">
    <source>
        <dbReference type="ARBA" id="ARBA00007005"/>
    </source>
</evidence>
<evidence type="ECO:0000259" key="12">
    <source>
        <dbReference type="Pfam" id="PF02737"/>
    </source>
</evidence>
<evidence type="ECO:0000259" key="11">
    <source>
        <dbReference type="Pfam" id="PF00725"/>
    </source>
</evidence>
<keyword evidence="5" id="KW-0560">Oxidoreductase</keyword>
<comment type="caution">
    <text evidence="13">The sequence shown here is derived from an EMBL/GenBank/DDBJ whole genome shotgun (WGS) entry which is preliminary data.</text>
</comment>
<evidence type="ECO:0000256" key="5">
    <source>
        <dbReference type="ARBA" id="ARBA00023002"/>
    </source>
</evidence>
<dbReference type="InterPro" id="IPR029045">
    <property type="entry name" value="ClpP/crotonase-like_dom_sf"/>
</dbReference>
<evidence type="ECO:0000256" key="6">
    <source>
        <dbReference type="ARBA" id="ARBA00023027"/>
    </source>
</evidence>
<name>A0A6N6VL10_9HYPH</name>
<evidence type="ECO:0000256" key="7">
    <source>
        <dbReference type="ARBA" id="ARBA00023098"/>
    </source>
</evidence>